<dbReference type="RefSeq" id="WP_133702918.1">
    <property type="nucleotide sequence ID" value="NZ_SNXS01000007.1"/>
</dbReference>
<evidence type="ECO:0000313" key="3">
    <source>
        <dbReference type="EMBL" id="TDP62444.1"/>
    </source>
</evidence>
<dbReference type="OrthoDB" id="9800666at2"/>
<proteinExistence type="predicted"/>
<dbReference type="Pfam" id="PF02469">
    <property type="entry name" value="Fasciclin"/>
    <property type="match status" value="2"/>
</dbReference>
<accession>A0A4R6QKJ2</accession>
<comment type="caution">
    <text evidence="3">The sequence shown here is derived from an EMBL/GenBank/DDBJ whole genome shotgun (WGS) entry which is preliminary data.</text>
</comment>
<dbReference type="InterPro" id="IPR050904">
    <property type="entry name" value="Adhesion/Biosynth-related"/>
</dbReference>
<keyword evidence="4" id="KW-1185">Reference proteome</keyword>
<dbReference type="EMBL" id="SNXS01000007">
    <property type="protein sequence ID" value="TDP62444.1"/>
    <property type="molecule type" value="Genomic_DNA"/>
</dbReference>
<feature type="domain" description="FAS1" evidence="2">
    <location>
        <begin position="19"/>
        <end position="157"/>
    </location>
</feature>
<dbReference type="InterPro" id="IPR000782">
    <property type="entry name" value="FAS1_domain"/>
</dbReference>
<dbReference type="Proteomes" id="UP000295361">
    <property type="component" value="Unassembled WGS sequence"/>
</dbReference>
<dbReference type="AlphaFoldDB" id="A0A4R6QKJ2"/>
<feature type="domain" description="FAS1" evidence="2">
    <location>
        <begin position="161"/>
        <end position="297"/>
    </location>
</feature>
<evidence type="ECO:0000313" key="4">
    <source>
        <dbReference type="Proteomes" id="UP000295361"/>
    </source>
</evidence>
<dbReference type="PANTHER" id="PTHR10900">
    <property type="entry name" value="PERIOSTIN-RELATED"/>
    <property type="match status" value="1"/>
</dbReference>
<dbReference type="PROSITE" id="PS50213">
    <property type="entry name" value="FAS1"/>
    <property type="match status" value="2"/>
</dbReference>
<gene>
    <name evidence="3" type="ORF">DES47_10722</name>
</gene>
<evidence type="ECO:0000259" key="2">
    <source>
        <dbReference type="PROSITE" id="PS50213"/>
    </source>
</evidence>
<sequence length="302" mass="32120">MLNWLTPQPTESSRAAPAMPSMGANDGTEPSLAWLPNALQNAGMGSLLSHGAGLTLLAPSEAALHGWLASQGRSHADWLTDAESLRRLLLDHLLPSAVGAAQLLQAQALSSLGRVPLRIEATMQGPMLVDAQQRRARVLRGDLRLGALRVHLIDEVLLAPQQSLLELLAQRSDFCDLAEALDRSGLTCVLRSQGPFTLFAPSNDAFAGLAVRLGLRRRSLLADTGLLLDVLRYHLVSGRVAFADLPWGGALPTAQGTSLRLSPLGLIGRGDADAQPLLPGRELHASNGVLHPLTQALLPPQR</sequence>
<evidence type="ECO:0000256" key="1">
    <source>
        <dbReference type="SAM" id="MobiDB-lite"/>
    </source>
</evidence>
<dbReference type="SMART" id="SM00554">
    <property type="entry name" value="FAS1"/>
    <property type="match status" value="2"/>
</dbReference>
<dbReference type="InterPro" id="IPR036378">
    <property type="entry name" value="FAS1_dom_sf"/>
</dbReference>
<dbReference type="SUPFAM" id="SSF82153">
    <property type="entry name" value="FAS1 domain"/>
    <property type="match status" value="2"/>
</dbReference>
<dbReference type="InParanoid" id="A0A4R6QKJ2"/>
<feature type="region of interest" description="Disordered" evidence="1">
    <location>
        <begin position="1"/>
        <end position="29"/>
    </location>
</feature>
<dbReference type="PANTHER" id="PTHR10900:SF77">
    <property type="entry name" value="FI19380P1"/>
    <property type="match status" value="1"/>
</dbReference>
<protein>
    <submittedName>
        <fullName evidence="3">Putative surface protein with fasciclin (FAS1) repeats</fullName>
    </submittedName>
</protein>
<feature type="compositionally biased region" description="Polar residues" evidence="1">
    <location>
        <begin position="1"/>
        <end position="13"/>
    </location>
</feature>
<dbReference type="Gene3D" id="2.30.180.10">
    <property type="entry name" value="FAS1 domain"/>
    <property type="match status" value="2"/>
</dbReference>
<reference evidence="3 4" key="1">
    <citation type="submission" date="2019-03" db="EMBL/GenBank/DDBJ databases">
        <title>Genomic Encyclopedia of Type Strains, Phase IV (KMG-IV): sequencing the most valuable type-strain genomes for metagenomic binning, comparative biology and taxonomic classification.</title>
        <authorList>
            <person name="Goeker M."/>
        </authorList>
    </citation>
    <scope>NUCLEOTIDE SEQUENCE [LARGE SCALE GENOMIC DNA]</scope>
    <source>
        <strain evidence="3 4">DSM 16998</strain>
    </source>
</reference>
<name>A0A4R6QKJ2_9BURK</name>
<organism evidence="3 4">
    <name type="scientific">Roseateles toxinivorans</name>
    <dbReference type="NCBI Taxonomy" id="270368"/>
    <lineage>
        <taxon>Bacteria</taxon>
        <taxon>Pseudomonadati</taxon>
        <taxon>Pseudomonadota</taxon>
        <taxon>Betaproteobacteria</taxon>
        <taxon>Burkholderiales</taxon>
        <taxon>Sphaerotilaceae</taxon>
        <taxon>Roseateles</taxon>
    </lineage>
</organism>